<keyword evidence="2" id="KW-1185">Reference proteome</keyword>
<reference evidence="2" key="1">
    <citation type="submission" date="2017-09" db="EMBL/GenBank/DDBJ databases">
        <authorList>
            <person name="Varghese N."/>
            <person name="Submissions S."/>
        </authorList>
    </citation>
    <scope>NUCLEOTIDE SEQUENCE [LARGE SCALE GENOMIC DNA]</scope>
    <source>
        <strain evidence="2">DSM 2913</strain>
    </source>
</reference>
<dbReference type="EMBL" id="OBEN01000001">
    <property type="protein sequence ID" value="SNZ12208.1"/>
    <property type="molecule type" value="Genomic_DNA"/>
</dbReference>
<sequence length="87" mass="9794">MRILAALLIVSFAFAVDYLYIAVRVESYDPRTGLMKVTGIAGSCEGKSFNLIAKPGMDPKQIEKRELRVLIDSDHCEDKATYKILER</sequence>
<dbReference type="Proteomes" id="UP000218627">
    <property type="component" value="Unassembled WGS sequence"/>
</dbReference>
<dbReference type="RefSeq" id="WP_096600688.1">
    <property type="nucleotide sequence ID" value="NZ_OBEN01000001.1"/>
</dbReference>
<dbReference type="OrthoDB" id="15646at2"/>
<organism evidence="1 2">
    <name type="scientific">Hydrogenobacter hydrogenophilus</name>
    <dbReference type="NCBI Taxonomy" id="35835"/>
    <lineage>
        <taxon>Bacteria</taxon>
        <taxon>Pseudomonadati</taxon>
        <taxon>Aquificota</taxon>
        <taxon>Aquificia</taxon>
        <taxon>Aquificales</taxon>
        <taxon>Aquificaceae</taxon>
        <taxon>Hydrogenobacter</taxon>
    </lineage>
</organism>
<proteinExistence type="predicted"/>
<dbReference type="AlphaFoldDB" id="A0A285NSM3"/>
<evidence type="ECO:0000313" key="1">
    <source>
        <dbReference type="EMBL" id="SNZ12208.1"/>
    </source>
</evidence>
<protein>
    <submittedName>
        <fullName evidence="1">Uncharacterized protein</fullName>
    </submittedName>
</protein>
<evidence type="ECO:0000313" key="2">
    <source>
        <dbReference type="Proteomes" id="UP000218627"/>
    </source>
</evidence>
<name>A0A285NSM3_9AQUI</name>
<accession>A0A285NSM3</accession>
<gene>
    <name evidence="1" type="ORF">SAMN06265353_0483</name>
</gene>